<accession>A0AAD7XCZ3</accession>
<gene>
    <name evidence="2" type="ORF">ONZ51_g4464</name>
</gene>
<feature type="compositionally biased region" description="Low complexity" evidence="1">
    <location>
        <begin position="202"/>
        <end position="284"/>
    </location>
</feature>
<feature type="region of interest" description="Disordered" evidence="1">
    <location>
        <begin position="183"/>
        <end position="284"/>
    </location>
</feature>
<evidence type="ECO:0000313" key="3">
    <source>
        <dbReference type="Proteomes" id="UP001215151"/>
    </source>
</evidence>
<dbReference type="AlphaFoldDB" id="A0AAD7XCZ3"/>
<dbReference type="EMBL" id="JAPEVG010000086">
    <property type="protein sequence ID" value="KAJ8487027.1"/>
    <property type="molecule type" value="Genomic_DNA"/>
</dbReference>
<protein>
    <submittedName>
        <fullName evidence="2">Uncharacterized protein</fullName>
    </submittedName>
</protein>
<keyword evidence="3" id="KW-1185">Reference proteome</keyword>
<organism evidence="2 3">
    <name type="scientific">Trametes cubensis</name>
    <dbReference type="NCBI Taxonomy" id="1111947"/>
    <lineage>
        <taxon>Eukaryota</taxon>
        <taxon>Fungi</taxon>
        <taxon>Dikarya</taxon>
        <taxon>Basidiomycota</taxon>
        <taxon>Agaricomycotina</taxon>
        <taxon>Agaricomycetes</taxon>
        <taxon>Polyporales</taxon>
        <taxon>Polyporaceae</taxon>
        <taxon>Trametes</taxon>
    </lineage>
</organism>
<sequence length="332" mass="33837">MSCIQPGSSLVQDIKEPFLYVQEFVALDEMGLKRCRRVRERGREPLPVASASAQPLGLIPQAKMRTVFYTVVSLAALALAQIQSHDPNPPVLEPHSGTEWTVGATETVSWDTTGIIVNDPAGRPLTGQVVLGYVTADSQFLWQTQPLTKGFLLSEKQTQVVVPNVPSGKYFIALEGDTGNWSQQFTIKNPAEPSGTPPKSIVVTPVSSGGASTTSSDSTSSAQSTSTSSSTSVTITSGASTASRSTTSSGTASSTSDTSATSSGTSSGATATTPSGTTSSATSLATVLSSSSSSSAAPTGTNSPNGAQSWKAAGSGVVISAVGLFVAAMVAF</sequence>
<feature type="region of interest" description="Disordered" evidence="1">
    <location>
        <begin position="291"/>
        <end position="310"/>
    </location>
</feature>
<name>A0AAD7XCZ3_9APHY</name>
<evidence type="ECO:0000256" key="1">
    <source>
        <dbReference type="SAM" id="MobiDB-lite"/>
    </source>
</evidence>
<proteinExistence type="predicted"/>
<feature type="compositionally biased region" description="Low complexity" evidence="1">
    <location>
        <begin position="291"/>
        <end position="301"/>
    </location>
</feature>
<evidence type="ECO:0000313" key="2">
    <source>
        <dbReference type="EMBL" id="KAJ8487027.1"/>
    </source>
</evidence>
<comment type="caution">
    <text evidence="2">The sequence shown here is derived from an EMBL/GenBank/DDBJ whole genome shotgun (WGS) entry which is preliminary data.</text>
</comment>
<dbReference type="Proteomes" id="UP001215151">
    <property type="component" value="Unassembled WGS sequence"/>
</dbReference>
<reference evidence="2" key="1">
    <citation type="submission" date="2022-11" db="EMBL/GenBank/DDBJ databases">
        <title>Genome Sequence of Cubamyces cubensis.</title>
        <authorList>
            <person name="Buettner E."/>
        </authorList>
    </citation>
    <scope>NUCLEOTIDE SEQUENCE</scope>
    <source>
        <strain evidence="2">MPL-01</strain>
    </source>
</reference>